<sequence length="145" mass="16386">MRKGRCLGHKGIFNKVYVAIFVCFCTRAVHLEILTDLTSDALIATSKRFFARRDICTTIFSDHAANFVDANSKLKKFYQLCKKLPGNLASYLVSQSTSWKFLPPRSPNFGGLWEAGVKSFKHHLTRTAGNLKLTIEKFLTVVNQI</sequence>
<dbReference type="InterPro" id="IPR036397">
    <property type="entry name" value="RNaseH_sf"/>
</dbReference>
<dbReference type="EMBL" id="BGPR01044803">
    <property type="protein sequence ID" value="GBO21654.1"/>
    <property type="molecule type" value="Genomic_DNA"/>
</dbReference>
<organism evidence="1 2">
    <name type="scientific">Araneus ventricosus</name>
    <name type="common">Orbweaver spider</name>
    <name type="synonym">Epeira ventricosa</name>
    <dbReference type="NCBI Taxonomy" id="182803"/>
    <lineage>
        <taxon>Eukaryota</taxon>
        <taxon>Metazoa</taxon>
        <taxon>Ecdysozoa</taxon>
        <taxon>Arthropoda</taxon>
        <taxon>Chelicerata</taxon>
        <taxon>Arachnida</taxon>
        <taxon>Araneae</taxon>
        <taxon>Araneomorphae</taxon>
        <taxon>Entelegynae</taxon>
        <taxon>Araneoidea</taxon>
        <taxon>Araneidae</taxon>
        <taxon>Araneus</taxon>
    </lineage>
</organism>
<dbReference type="AlphaFoldDB" id="A0A4Y2VB90"/>
<evidence type="ECO:0000313" key="1">
    <source>
        <dbReference type="EMBL" id="GBO21654.1"/>
    </source>
</evidence>
<dbReference type="InterPro" id="IPR012337">
    <property type="entry name" value="RNaseH-like_sf"/>
</dbReference>
<keyword evidence="2" id="KW-1185">Reference proteome</keyword>
<comment type="caution">
    <text evidence="1">The sequence shown here is derived from an EMBL/GenBank/DDBJ whole genome shotgun (WGS) entry which is preliminary data.</text>
</comment>
<proteinExistence type="predicted"/>
<reference evidence="1 2" key="1">
    <citation type="journal article" date="2019" name="Sci. Rep.">
        <title>Orb-weaving spider Araneus ventricosus genome elucidates the spidroin gene catalogue.</title>
        <authorList>
            <person name="Kono N."/>
            <person name="Nakamura H."/>
            <person name="Ohtoshi R."/>
            <person name="Moran D.A.P."/>
            <person name="Shinohara A."/>
            <person name="Yoshida Y."/>
            <person name="Fujiwara M."/>
            <person name="Mori M."/>
            <person name="Tomita M."/>
            <person name="Arakawa K."/>
        </authorList>
    </citation>
    <scope>NUCLEOTIDE SEQUENCE [LARGE SCALE GENOMIC DNA]</scope>
</reference>
<dbReference type="SUPFAM" id="SSF53098">
    <property type="entry name" value="Ribonuclease H-like"/>
    <property type="match status" value="1"/>
</dbReference>
<accession>A0A4Y2VB90</accession>
<evidence type="ECO:0008006" key="3">
    <source>
        <dbReference type="Google" id="ProtNLM"/>
    </source>
</evidence>
<dbReference type="Gene3D" id="3.30.420.10">
    <property type="entry name" value="Ribonuclease H-like superfamily/Ribonuclease H"/>
    <property type="match status" value="1"/>
</dbReference>
<protein>
    <recommendedName>
        <fullName evidence="3">Integrase catalytic domain-containing protein</fullName>
    </recommendedName>
</protein>
<name>A0A4Y2VB90_ARAVE</name>
<dbReference type="OrthoDB" id="7688043at2759"/>
<evidence type="ECO:0000313" key="2">
    <source>
        <dbReference type="Proteomes" id="UP000499080"/>
    </source>
</evidence>
<dbReference type="PANTHER" id="PTHR47331">
    <property type="entry name" value="PHD-TYPE DOMAIN-CONTAINING PROTEIN"/>
    <property type="match status" value="1"/>
</dbReference>
<dbReference type="Proteomes" id="UP000499080">
    <property type="component" value="Unassembled WGS sequence"/>
</dbReference>
<dbReference type="GO" id="GO:0003676">
    <property type="term" value="F:nucleic acid binding"/>
    <property type="evidence" value="ECO:0007669"/>
    <property type="project" value="InterPro"/>
</dbReference>
<gene>
    <name evidence="1" type="ORF">AVEN_84636_1</name>
</gene>